<dbReference type="SUPFAM" id="SSF109775">
    <property type="entry name" value="Mannose-6-phosphate receptor binding protein 1 (Tip47), C-terminal domain"/>
    <property type="match status" value="1"/>
</dbReference>
<dbReference type="InterPro" id="IPR051328">
    <property type="entry name" value="T7SS_ABC-Transporter"/>
</dbReference>
<dbReference type="InterPro" id="IPR013525">
    <property type="entry name" value="ABC2_TM"/>
</dbReference>
<dbReference type="KEGG" id="shi:Shel_06020"/>
<protein>
    <submittedName>
        <fullName evidence="7">YhgE/Pip-like protein</fullName>
    </submittedName>
</protein>
<gene>
    <name evidence="7" type="ordered locus">Shel_06020</name>
</gene>
<evidence type="ECO:0000259" key="6">
    <source>
        <dbReference type="Pfam" id="PF12698"/>
    </source>
</evidence>
<dbReference type="GO" id="GO:0016020">
    <property type="term" value="C:membrane"/>
    <property type="evidence" value="ECO:0007669"/>
    <property type="project" value="UniProtKB-SubCell"/>
</dbReference>
<dbReference type="InterPro" id="IPR017501">
    <property type="entry name" value="Phage_infect_YhgE_C"/>
</dbReference>
<dbReference type="EMBL" id="CP001684">
    <property type="protein sequence ID" value="ACV21661.1"/>
    <property type="molecule type" value="Genomic_DNA"/>
</dbReference>
<feature type="transmembrane region" description="Helical" evidence="5">
    <location>
        <begin position="517"/>
        <end position="536"/>
    </location>
</feature>
<proteinExistence type="predicted"/>
<dbReference type="Gene3D" id="3.40.1710.10">
    <property type="entry name" value="abc type-2 transporter like domain"/>
    <property type="match status" value="1"/>
</dbReference>
<dbReference type="NCBIfam" id="TIGR03061">
    <property type="entry name" value="pip_yhgE_Nterm"/>
    <property type="match status" value="1"/>
</dbReference>
<feature type="transmembrane region" description="Helical" evidence="5">
    <location>
        <begin position="557"/>
        <end position="582"/>
    </location>
</feature>
<evidence type="ECO:0000256" key="4">
    <source>
        <dbReference type="ARBA" id="ARBA00023136"/>
    </source>
</evidence>
<dbReference type="PANTHER" id="PTHR43077:SF10">
    <property type="entry name" value="TRANSPORT PERMEASE PROTEIN"/>
    <property type="match status" value="1"/>
</dbReference>
<dbReference type="GO" id="GO:0140359">
    <property type="term" value="F:ABC-type transporter activity"/>
    <property type="evidence" value="ECO:0007669"/>
    <property type="project" value="InterPro"/>
</dbReference>
<evidence type="ECO:0000256" key="1">
    <source>
        <dbReference type="ARBA" id="ARBA00004141"/>
    </source>
</evidence>
<feature type="transmembrane region" description="Helical" evidence="5">
    <location>
        <begin position="20"/>
        <end position="44"/>
    </location>
</feature>
<dbReference type="HOGENOM" id="CLU_004534_2_0_11"/>
<sequence length="717" mass="76495">MHNVLNIFLEDLRQIKNNTIAVIVTFGLCIMPALYAWLCIAGFWDPLSNTENLKVAVANDDVGYQSDLMPTRINVGEDVESSLRANESFDWVFVSTEDAVEGVKSGEYYAAIVIPESFSADMMTFLSDDIERADIVYYTNEKENAIVPRITEQGALTVQAQISETFAATVSEVGLSSASTVLDFMDSESATGYGARLSDSMGNLIADLDDASAQLTSFTSLLTSTQDLLDATSSITGDSAAADSAKAAIDDADQALSDASGFLNGSLELADDALQDSLSSYDSVSASVDAAFDALSTGATDAADDIDAVSGEIATLADSYRQMRDTLASLGADQALLDRMDRTISTLDSVIAKLDKASSGITSTDSDLSAKRAEVKSDIATARSEIEALDLTSDSGLATQVSQLESTLTTLDGQLSGVSGDLETTVDSLTDTAGSFSKDLGTVAGLIEAASGSLDEAADSLRDVKQKLDEVLTSNDTEALKEFIGSDPSAFANLLVSPVQVDRHVFYPMENYGSAMASFYISIALWVGTLLMTTIVKPHVSRSRSEKLERVRPWQLYLGRFGVFLAVALVQAVIVCAGSLAMLDIQCVHPLVFVLTGCFIAAVFSTVIYTLAASFGNAGKAISVILLVMQVPGSGGTFPIETTLPFYQALYPFLPFSHTIKALNCGIAGFFGTQLSSELLWLAALTIPFFILGMVLRNPMIRFNEFFVSKIEETKLM</sequence>
<feature type="domain" description="ABC-2 type transporter transmembrane" evidence="6">
    <location>
        <begin position="463"/>
        <end position="694"/>
    </location>
</feature>
<dbReference type="STRING" id="471855.Shel_06020"/>
<reference evidence="7 8" key="1">
    <citation type="journal article" date="2009" name="Stand. Genomic Sci.">
        <title>Complete genome sequence of Slackia heliotrinireducens type strain (RHS 1).</title>
        <authorList>
            <person name="Pukall R."/>
            <person name="Lapidus A."/>
            <person name="Nolan M."/>
            <person name="Copeland A."/>
            <person name="Glavina Del Rio T."/>
            <person name="Lucas S."/>
            <person name="Chen F."/>
            <person name="Tice H."/>
            <person name="Cheng J.F."/>
            <person name="Chertkov O."/>
            <person name="Bruce D."/>
            <person name="Goodwin L."/>
            <person name="Kuske C."/>
            <person name="Brettin T."/>
            <person name="Detter J.C."/>
            <person name="Han C."/>
            <person name="Pitluck S."/>
            <person name="Pati A."/>
            <person name="Mavrommatis K."/>
            <person name="Ivanova N."/>
            <person name="Ovchinnikova G."/>
            <person name="Chen A."/>
            <person name="Palaniappan K."/>
            <person name="Schneider S."/>
            <person name="Rohde M."/>
            <person name="Chain P."/>
            <person name="D'haeseleer P."/>
            <person name="Goker M."/>
            <person name="Bristow J."/>
            <person name="Eisen J.A."/>
            <person name="Markowitz V."/>
            <person name="Kyrpides N.C."/>
            <person name="Klenk H.P."/>
            <person name="Hugenholtz P."/>
        </authorList>
    </citation>
    <scope>NUCLEOTIDE SEQUENCE [LARGE SCALE GENOMIC DNA]</scope>
    <source>
        <strain evidence="8">ATCC 29202 / DSM 20476 / NCTC 11029 / RHS 1</strain>
    </source>
</reference>
<dbReference type="AlphaFoldDB" id="C7N3S0"/>
<evidence type="ECO:0000256" key="5">
    <source>
        <dbReference type="SAM" id="Phobius"/>
    </source>
</evidence>
<feature type="transmembrane region" description="Helical" evidence="5">
    <location>
        <begin position="621"/>
        <end position="640"/>
    </location>
</feature>
<evidence type="ECO:0000313" key="8">
    <source>
        <dbReference type="Proteomes" id="UP000002026"/>
    </source>
</evidence>
<keyword evidence="4 5" id="KW-0472">Membrane</keyword>
<accession>C7N3S0</accession>
<dbReference type="InterPro" id="IPR017500">
    <property type="entry name" value="Phage_infect_YhgE_N"/>
</dbReference>
<feature type="domain" description="ABC-2 type transporter transmembrane" evidence="6">
    <location>
        <begin position="29"/>
        <end position="163"/>
    </location>
</feature>
<dbReference type="eggNOG" id="COG1511">
    <property type="taxonomic scope" value="Bacteria"/>
</dbReference>
<dbReference type="PANTHER" id="PTHR43077">
    <property type="entry name" value="TRANSPORT PERMEASE YVFS-RELATED"/>
    <property type="match status" value="1"/>
</dbReference>
<evidence type="ECO:0000256" key="2">
    <source>
        <dbReference type="ARBA" id="ARBA00022692"/>
    </source>
</evidence>
<evidence type="ECO:0000256" key="3">
    <source>
        <dbReference type="ARBA" id="ARBA00022989"/>
    </source>
</evidence>
<dbReference type="RefSeq" id="WP_012797766.1">
    <property type="nucleotide sequence ID" value="NC_013165.1"/>
</dbReference>
<keyword evidence="8" id="KW-1185">Reference proteome</keyword>
<keyword evidence="3 5" id="KW-1133">Transmembrane helix</keyword>
<feature type="transmembrane region" description="Helical" evidence="5">
    <location>
        <begin position="588"/>
        <end position="609"/>
    </location>
</feature>
<dbReference type="Proteomes" id="UP000002026">
    <property type="component" value="Chromosome"/>
</dbReference>
<feature type="transmembrane region" description="Helical" evidence="5">
    <location>
        <begin position="679"/>
        <end position="696"/>
    </location>
</feature>
<evidence type="ECO:0000313" key="7">
    <source>
        <dbReference type="EMBL" id="ACV21661.1"/>
    </source>
</evidence>
<comment type="subcellular location">
    <subcellularLocation>
        <location evidence="1">Membrane</location>
        <topology evidence="1">Multi-pass membrane protein</topology>
    </subcellularLocation>
</comment>
<keyword evidence="2 5" id="KW-0812">Transmembrane</keyword>
<name>C7N3S0_SLAHD</name>
<dbReference type="Pfam" id="PF12698">
    <property type="entry name" value="ABC2_membrane_3"/>
    <property type="match status" value="2"/>
</dbReference>
<dbReference type="NCBIfam" id="TIGR03062">
    <property type="entry name" value="pip_yhgE_Cterm"/>
    <property type="match status" value="1"/>
</dbReference>
<organism evidence="7 8">
    <name type="scientific">Slackia heliotrinireducens (strain ATCC 29202 / DSM 20476 / NCTC 11029 / RHS 1)</name>
    <name type="common">Peptococcus heliotrinreducens</name>
    <dbReference type="NCBI Taxonomy" id="471855"/>
    <lineage>
        <taxon>Bacteria</taxon>
        <taxon>Bacillati</taxon>
        <taxon>Actinomycetota</taxon>
        <taxon>Coriobacteriia</taxon>
        <taxon>Eggerthellales</taxon>
        <taxon>Eggerthellaceae</taxon>
        <taxon>Slackia</taxon>
    </lineage>
</organism>